<dbReference type="GO" id="GO:0005085">
    <property type="term" value="F:guanyl-nucleotide exchange factor activity"/>
    <property type="evidence" value="ECO:0007669"/>
    <property type="project" value="UniProtKB-KW"/>
</dbReference>
<evidence type="ECO:0000259" key="3">
    <source>
        <dbReference type="PROSITE" id="PS50009"/>
    </source>
</evidence>
<dbReference type="EMBL" id="OZ035835">
    <property type="protein sequence ID" value="CAL1576998.1"/>
    <property type="molecule type" value="Genomic_DNA"/>
</dbReference>
<organism evidence="4 5">
    <name type="scientific">Knipowitschia caucasica</name>
    <name type="common">Caucasian dwarf goby</name>
    <name type="synonym">Pomatoschistus caucasicus</name>
    <dbReference type="NCBI Taxonomy" id="637954"/>
    <lineage>
        <taxon>Eukaryota</taxon>
        <taxon>Metazoa</taxon>
        <taxon>Chordata</taxon>
        <taxon>Craniata</taxon>
        <taxon>Vertebrata</taxon>
        <taxon>Euteleostomi</taxon>
        <taxon>Actinopterygii</taxon>
        <taxon>Neopterygii</taxon>
        <taxon>Teleostei</taxon>
        <taxon>Neoteleostei</taxon>
        <taxon>Acanthomorphata</taxon>
        <taxon>Gobiaria</taxon>
        <taxon>Gobiiformes</taxon>
        <taxon>Gobioidei</taxon>
        <taxon>Gobiidae</taxon>
        <taxon>Gobiinae</taxon>
        <taxon>Knipowitschia</taxon>
    </lineage>
</organism>
<gene>
    <name evidence="4" type="ORF">KC01_LOCUS8388</name>
</gene>
<dbReference type="GO" id="GO:0048814">
    <property type="term" value="P:regulation of dendrite morphogenesis"/>
    <property type="evidence" value="ECO:0007669"/>
    <property type="project" value="TreeGrafter"/>
</dbReference>
<dbReference type="SUPFAM" id="SSF48366">
    <property type="entry name" value="Ras GEF"/>
    <property type="match status" value="1"/>
</dbReference>
<dbReference type="InterPro" id="IPR023578">
    <property type="entry name" value="Ras_GEF_dom_sf"/>
</dbReference>
<protein>
    <recommendedName>
        <fullName evidence="3">Ras-GEF domain-containing protein</fullName>
    </recommendedName>
</protein>
<dbReference type="InterPro" id="IPR001895">
    <property type="entry name" value="RASGEF_cat_dom"/>
</dbReference>
<dbReference type="PANTHER" id="PTHR21560:SF0">
    <property type="entry name" value="KINASE NON-CATALYTIC C-LOBE DOMAIN-CONTAINING PROTEIN 1"/>
    <property type="match status" value="1"/>
</dbReference>
<evidence type="ECO:0000313" key="4">
    <source>
        <dbReference type="EMBL" id="CAL1576998.1"/>
    </source>
</evidence>
<evidence type="ECO:0000313" key="5">
    <source>
        <dbReference type="Proteomes" id="UP001497482"/>
    </source>
</evidence>
<dbReference type="SMART" id="SM00147">
    <property type="entry name" value="RasGEF"/>
    <property type="match status" value="1"/>
</dbReference>
<feature type="coiled-coil region" evidence="2">
    <location>
        <begin position="113"/>
        <end position="164"/>
    </location>
</feature>
<dbReference type="PROSITE" id="PS50009">
    <property type="entry name" value="RASGEF_CAT"/>
    <property type="match status" value="1"/>
</dbReference>
<keyword evidence="5" id="KW-1185">Reference proteome</keyword>
<evidence type="ECO:0000256" key="2">
    <source>
        <dbReference type="SAM" id="Coils"/>
    </source>
</evidence>
<keyword evidence="1" id="KW-0344">Guanine-nucleotide releasing factor</keyword>
<feature type="domain" description="Ras-GEF" evidence="3">
    <location>
        <begin position="262"/>
        <end position="510"/>
    </location>
</feature>
<dbReference type="Pfam" id="PF00617">
    <property type="entry name" value="RasGEF"/>
    <property type="match status" value="1"/>
</dbReference>
<reference evidence="4 5" key="1">
    <citation type="submission" date="2024-04" db="EMBL/GenBank/DDBJ databases">
        <authorList>
            <person name="Waldvogel A.-M."/>
            <person name="Schoenle A."/>
        </authorList>
    </citation>
    <scope>NUCLEOTIDE SEQUENCE [LARGE SCALE GENOMIC DNA]</scope>
</reference>
<dbReference type="AlphaFoldDB" id="A0AAV2JLC9"/>
<dbReference type="GO" id="GO:0030425">
    <property type="term" value="C:dendrite"/>
    <property type="evidence" value="ECO:0007669"/>
    <property type="project" value="TreeGrafter"/>
</dbReference>
<dbReference type="Proteomes" id="UP001497482">
    <property type="component" value="Chromosome 13"/>
</dbReference>
<dbReference type="InterPro" id="IPR029899">
    <property type="entry name" value="KNDC1"/>
</dbReference>
<dbReference type="GO" id="GO:0043025">
    <property type="term" value="C:neuronal cell body"/>
    <property type="evidence" value="ECO:0007669"/>
    <property type="project" value="TreeGrafter"/>
</dbReference>
<dbReference type="InterPro" id="IPR036964">
    <property type="entry name" value="RASGEF_cat_dom_sf"/>
</dbReference>
<evidence type="ECO:0000256" key="1">
    <source>
        <dbReference type="PROSITE-ProRule" id="PRU00168"/>
    </source>
</evidence>
<dbReference type="GO" id="GO:0032045">
    <property type="term" value="C:guanyl-nucleotide exchange factor complex"/>
    <property type="evidence" value="ECO:0007669"/>
    <property type="project" value="TreeGrafter"/>
</dbReference>
<sequence length="539" mass="61045">MIDGRLCVTASPWQQFLLVNKHSVQKQIIEHSRPLHGNKESPLGLRVCHRDPLSAQRYRPQRPFVSSKVQASETLCQLKGTGLRDPLSAQRYRPQRPFVSSKVQASETLCLRQQEQQKVKQQEHEEVQQVKQEVVKQQEQEEGKEQVKQQEEVKEQEEVKLQEKVVPVDSRGEALLSALHCPTHSPSPQDRGSQLSLLEEDDLLHCSTEDLSKRWRVSRAVEPSSSFSIAAALPVPCYSSLMEDMSSSCVHSEEPFCQSHCSSLLLAQQLTLIEQEIFQRCHPVHFLNSRTQGVTDHALSTNKNVCCAVCPAEGSGALCSDHSSLQGLLVHSERVSQWVCAEVLLCDSVKAQVALLTKYLWIGKHCYESRNFATAMQILRGLENVIVRQLPAWKHLPTKVCEVLEELRAVQVFLKSDDLCLMGGERLRRRPTLPSAHILALHVQQLEIGAFKLTTGAFKWNKLRRIAKVVSQVHAFQEALFPYSPDRDLQSYLRVRITRTGSADIQQLASGSQANFQQTTERQARRIHDTLRRVKASFQ</sequence>
<dbReference type="Gene3D" id="1.10.840.10">
    <property type="entry name" value="Ras guanine-nucleotide exchange factors catalytic domain"/>
    <property type="match status" value="1"/>
</dbReference>
<name>A0AAV2JLC9_KNICA</name>
<dbReference type="GO" id="GO:0007264">
    <property type="term" value="P:small GTPase-mediated signal transduction"/>
    <property type="evidence" value="ECO:0007669"/>
    <property type="project" value="InterPro"/>
</dbReference>
<dbReference type="PANTHER" id="PTHR21560">
    <property type="entry name" value="VERY KIND PROTEIN"/>
    <property type="match status" value="1"/>
</dbReference>
<proteinExistence type="predicted"/>
<keyword evidence="2" id="KW-0175">Coiled coil</keyword>
<accession>A0AAV2JLC9</accession>